<dbReference type="EMBL" id="CP117417">
    <property type="protein sequence ID" value="WCT77445.1"/>
    <property type="molecule type" value="Genomic_DNA"/>
</dbReference>
<organism evidence="4 5">
    <name type="scientific">Novosphingobium humi</name>
    <dbReference type="NCBI Taxonomy" id="2282397"/>
    <lineage>
        <taxon>Bacteria</taxon>
        <taxon>Pseudomonadati</taxon>
        <taxon>Pseudomonadota</taxon>
        <taxon>Alphaproteobacteria</taxon>
        <taxon>Sphingomonadales</taxon>
        <taxon>Sphingomonadaceae</taxon>
        <taxon>Novosphingobium</taxon>
    </lineage>
</organism>
<proteinExistence type="predicted"/>
<dbReference type="NCBIfam" id="TIGR02824">
    <property type="entry name" value="quinone_pig3"/>
    <property type="match status" value="1"/>
</dbReference>
<dbReference type="PANTHER" id="PTHR48106">
    <property type="entry name" value="QUINONE OXIDOREDUCTASE PIG3-RELATED"/>
    <property type="match status" value="1"/>
</dbReference>
<keyword evidence="5" id="KW-1185">Reference proteome</keyword>
<name>A0ABY7TX36_9SPHN</name>
<feature type="domain" description="Enoyl reductase (ER)" evidence="3">
    <location>
        <begin position="18"/>
        <end position="331"/>
    </location>
</feature>
<dbReference type="InterPro" id="IPR020843">
    <property type="entry name" value="ER"/>
</dbReference>
<dbReference type="InterPro" id="IPR011032">
    <property type="entry name" value="GroES-like_sf"/>
</dbReference>
<protein>
    <submittedName>
        <fullName evidence="4">NAD(P)H-quinone oxidoreductase</fullName>
    </submittedName>
</protein>
<dbReference type="Proteomes" id="UP001218231">
    <property type="component" value="Chromosome"/>
</dbReference>
<dbReference type="InterPro" id="IPR014189">
    <property type="entry name" value="Quinone_OxRdtase_PIG3"/>
</dbReference>
<dbReference type="PANTHER" id="PTHR48106:SF8">
    <property type="entry name" value="OS02G0805600 PROTEIN"/>
    <property type="match status" value="1"/>
</dbReference>
<keyword evidence="1" id="KW-0521">NADP</keyword>
<dbReference type="Pfam" id="PF13602">
    <property type="entry name" value="ADH_zinc_N_2"/>
    <property type="match status" value="1"/>
</dbReference>
<evidence type="ECO:0000256" key="2">
    <source>
        <dbReference type="ARBA" id="ARBA00023002"/>
    </source>
</evidence>
<evidence type="ECO:0000313" key="4">
    <source>
        <dbReference type="EMBL" id="WCT77445.1"/>
    </source>
</evidence>
<dbReference type="SUPFAM" id="SSF50129">
    <property type="entry name" value="GroES-like"/>
    <property type="match status" value="1"/>
</dbReference>
<evidence type="ECO:0000313" key="5">
    <source>
        <dbReference type="Proteomes" id="UP001218231"/>
    </source>
</evidence>
<sequence>MGSVLPEFMKAVTFDSPGPAQVLKVSDLAVPMPAAGQVLIQVAAAGVNRPDVIQRLGQYPAPKGHSPILGLEIAGEVVALGTGVDPTLLGQNVCALVNGGGYAQYCIAEAGICLPVPDGLSMVEAAAIPETLFTVWHNVFERGWASQGERVLVHGGTSGIGTMAITLGKAFGLEVIVTCGSDEKCERAIELGAAHAINYRSHDFVEEVKRITNGEGVHLVLDMVAGDYVARNLKCLADDGRHVTIAVQGGAKAEVPMWQVMARRLTLTGSTLRARSNAFKVLLAQEIAANVWPLVDEGEVRPVMARTYRLEQAAQAHEQMESGDLVGKIVLEVL</sequence>
<gene>
    <name evidence="4" type="ORF">PQ457_00155</name>
</gene>
<evidence type="ECO:0000259" key="3">
    <source>
        <dbReference type="SMART" id="SM00829"/>
    </source>
</evidence>
<dbReference type="SMART" id="SM00829">
    <property type="entry name" value="PKS_ER"/>
    <property type="match status" value="1"/>
</dbReference>
<dbReference type="CDD" id="cd05276">
    <property type="entry name" value="p53_inducible_oxidoreductase"/>
    <property type="match status" value="1"/>
</dbReference>
<dbReference type="Pfam" id="PF08240">
    <property type="entry name" value="ADH_N"/>
    <property type="match status" value="1"/>
</dbReference>
<dbReference type="Gene3D" id="3.40.50.720">
    <property type="entry name" value="NAD(P)-binding Rossmann-like Domain"/>
    <property type="match status" value="1"/>
</dbReference>
<dbReference type="InterPro" id="IPR036291">
    <property type="entry name" value="NAD(P)-bd_dom_sf"/>
</dbReference>
<dbReference type="RefSeq" id="WP_273617819.1">
    <property type="nucleotide sequence ID" value="NZ_CP117417.1"/>
</dbReference>
<keyword evidence="2" id="KW-0560">Oxidoreductase</keyword>
<evidence type="ECO:0000256" key="1">
    <source>
        <dbReference type="ARBA" id="ARBA00022857"/>
    </source>
</evidence>
<accession>A0ABY7TX36</accession>
<dbReference type="Gene3D" id="3.90.180.10">
    <property type="entry name" value="Medium-chain alcohol dehydrogenases, catalytic domain"/>
    <property type="match status" value="1"/>
</dbReference>
<dbReference type="SUPFAM" id="SSF51735">
    <property type="entry name" value="NAD(P)-binding Rossmann-fold domains"/>
    <property type="match status" value="1"/>
</dbReference>
<reference evidence="4 5" key="1">
    <citation type="submission" date="2023-02" db="EMBL/GenBank/DDBJ databases">
        <title>Genome sequence of Novosphingobium humi KACC 19094.</title>
        <authorList>
            <person name="Kim S."/>
            <person name="Heo J."/>
            <person name="Kwon S.-W."/>
        </authorList>
    </citation>
    <scope>NUCLEOTIDE SEQUENCE [LARGE SCALE GENOMIC DNA]</scope>
    <source>
        <strain evidence="4 5">KACC 19094</strain>
    </source>
</reference>
<dbReference type="InterPro" id="IPR013154">
    <property type="entry name" value="ADH-like_N"/>
</dbReference>